<dbReference type="EMBL" id="KZ451889">
    <property type="protein sequence ID" value="PKA65821.1"/>
    <property type="molecule type" value="Genomic_DNA"/>
</dbReference>
<feature type="compositionally biased region" description="Polar residues" evidence="1">
    <location>
        <begin position="82"/>
        <end position="94"/>
    </location>
</feature>
<accession>A0A2I0BDF3</accession>
<protein>
    <submittedName>
        <fullName evidence="2">Uncharacterized protein</fullName>
    </submittedName>
</protein>
<sequence length="173" mass="19076">MPTTPSQSHNFMGSYVDSIQYYISSPTLNCDGRINRASTSKFQSSGSVSHSCPRNGSLQNSNSKDSSVPSTKESHYERQKKSLGSATLSCSNPLEVNPTSTPSFNNHLITSCIRNPQPSVEANEPIKRRRIQSIVIARNQNVCNATVVASVLDYFAVKLVRVKRARINPDMKK</sequence>
<dbReference type="AlphaFoldDB" id="A0A2I0BDF3"/>
<feature type="region of interest" description="Disordered" evidence="1">
    <location>
        <begin position="40"/>
        <end position="94"/>
    </location>
</feature>
<dbReference type="Proteomes" id="UP000236161">
    <property type="component" value="Unassembled WGS sequence"/>
</dbReference>
<organism evidence="2 3">
    <name type="scientific">Apostasia shenzhenica</name>
    <dbReference type="NCBI Taxonomy" id="1088818"/>
    <lineage>
        <taxon>Eukaryota</taxon>
        <taxon>Viridiplantae</taxon>
        <taxon>Streptophyta</taxon>
        <taxon>Embryophyta</taxon>
        <taxon>Tracheophyta</taxon>
        <taxon>Spermatophyta</taxon>
        <taxon>Magnoliopsida</taxon>
        <taxon>Liliopsida</taxon>
        <taxon>Asparagales</taxon>
        <taxon>Orchidaceae</taxon>
        <taxon>Apostasioideae</taxon>
        <taxon>Apostasia</taxon>
    </lineage>
</organism>
<proteinExistence type="predicted"/>
<reference evidence="2 3" key="1">
    <citation type="journal article" date="2017" name="Nature">
        <title>The Apostasia genome and the evolution of orchids.</title>
        <authorList>
            <person name="Zhang G.Q."/>
            <person name="Liu K.W."/>
            <person name="Li Z."/>
            <person name="Lohaus R."/>
            <person name="Hsiao Y.Y."/>
            <person name="Niu S.C."/>
            <person name="Wang J.Y."/>
            <person name="Lin Y.C."/>
            <person name="Xu Q."/>
            <person name="Chen L.J."/>
            <person name="Yoshida K."/>
            <person name="Fujiwara S."/>
            <person name="Wang Z.W."/>
            <person name="Zhang Y.Q."/>
            <person name="Mitsuda N."/>
            <person name="Wang M."/>
            <person name="Liu G.H."/>
            <person name="Pecoraro L."/>
            <person name="Huang H.X."/>
            <person name="Xiao X.J."/>
            <person name="Lin M."/>
            <person name="Wu X.Y."/>
            <person name="Wu W.L."/>
            <person name="Chen Y.Y."/>
            <person name="Chang S.B."/>
            <person name="Sakamoto S."/>
            <person name="Ohme-Takagi M."/>
            <person name="Yagi M."/>
            <person name="Zeng S.J."/>
            <person name="Shen C.Y."/>
            <person name="Yeh C.M."/>
            <person name="Luo Y.B."/>
            <person name="Tsai W.C."/>
            <person name="Van de Peer Y."/>
            <person name="Liu Z.J."/>
        </authorList>
    </citation>
    <scope>NUCLEOTIDE SEQUENCE [LARGE SCALE GENOMIC DNA]</scope>
    <source>
        <strain evidence="3">cv. Shenzhen</strain>
        <tissue evidence="2">Stem</tissue>
    </source>
</reference>
<evidence type="ECO:0000256" key="1">
    <source>
        <dbReference type="SAM" id="MobiDB-lite"/>
    </source>
</evidence>
<feature type="compositionally biased region" description="Polar residues" evidence="1">
    <location>
        <begin position="40"/>
        <end position="71"/>
    </location>
</feature>
<keyword evidence="3" id="KW-1185">Reference proteome</keyword>
<evidence type="ECO:0000313" key="2">
    <source>
        <dbReference type="EMBL" id="PKA65821.1"/>
    </source>
</evidence>
<gene>
    <name evidence="2" type="ORF">AXF42_Ash017346</name>
</gene>
<name>A0A2I0BDF3_9ASPA</name>
<evidence type="ECO:0000313" key="3">
    <source>
        <dbReference type="Proteomes" id="UP000236161"/>
    </source>
</evidence>